<comment type="caution">
    <text evidence="11">The sequence shown here is derived from an EMBL/GenBank/DDBJ whole genome shotgun (WGS) entry which is preliminary data.</text>
</comment>
<evidence type="ECO:0000256" key="1">
    <source>
        <dbReference type="ARBA" id="ARBA00004141"/>
    </source>
</evidence>
<evidence type="ECO:0000256" key="5">
    <source>
        <dbReference type="ARBA" id="ARBA00022989"/>
    </source>
</evidence>
<keyword evidence="4 8" id="KW-0812">Transmembrane</keyword>
<evidence type="ECO:0000313" key="11">
    <source>
        <dbReference type="EMBL" id="RRR20367.1"/>
    </source>
</evidence>
<feature type="transmembrane region" description="Helical" evidence="8">
    <location>
        <begin position="190"/>
        <end position="208"/>
    </location>
</feature>
<evidence type="ECO:0000256" key="8">
    <source>
        <dbReference type="SAM" id="Phobius"/>
    </source>
</evidence>
<dbReference type="GO" id="GO:0015093">
    <property type="term" value="F:ferrous iron transmembrane transporter activity"/>
    <property type="evidence" value="ECO:0007669"/>
    <property type="project" value="TreeGrafter"/>
</dbReference>
<dbReference type="Proteomes" id="UP000274327">
    <property type="component" value="Unassembled WGS sequence"/>
</dbReference>
<proteinExistence type="inferred from homology"/>
<evidence type="ECO:0000256" key="7">
    <source>
        <dbReference type="SAM" id="MobiDB-lite"/>
    </source>
</evidence>
<evidence type="ECO:0000256" key="6">
    <source>
        <dbReference type="ARBA" id="ARBA00023136"/>
    </source>
</evidence>
<comment type="subcellular location">
    <subcellularLocation>
        <location evidence="1">Membrane</location>
        <topology evidence="1">Multi-pass membrane protein</topology>
    </subcellularLocation>
</comment>
<feature type="transmembrane region" description="Helical" evidence="8">
    <location>
        <begin position="122"/>
        <end position="144"/>
    </location>
</feature>
<dbReference type="GO" id="GO:0006882">
    <property type="term" value="P:intracellular zinc ion homeostasis"/>
    <property type="evidence" value="ECO:0007669"/>
    <property type="project" value="TreeGrafter"/>
</dbReference>
<dbReference type="InterPro" id="IPR036837">
    <property type="entry name" value="Cation_efflux_CTD_sf"/>
</dbReference>
<feature type="domain" description="Cation efflux protein cytoplasmic" evidence="10">
    <location>
        <begin position="219"/>
        <end position="296"/>
    </location>
</feature>
<keyword evidence="3" id="KW-0813">Transport</keyword>
<dbReference type="SUPFAM" id="SSF160240">
    <property type="entry name" value="Cation efflux protein cytoplasmic domain-like"/>
    <property type="match status" value="1"/>
</dbReference>
<feature type="region of interest" description="Disordered" evidence="7">
    <location>
        <begin position="312"/>
        <end position="332"/>
    </location>
</feature>
<keyword evidence="12" id="KW-1185">Reference proteome</keyword>
<gene>
    <name evidence="11" type="ORF">DS079_02950</name>
</gene>
<dbReference type="Pfam" id="PF01545">
    <property type="entry name" value="Cation_efflux"/>
    <property type="match status" value="1"/>
</dbReference>
<evidence type="ECO:0000256" key="4">
    <source>
        <dbReference type="ARBA" id="ARBA00022692"/>
    </source>
</evidence>
<dbReference type="InterPro" id="IPR027470">
    <property type="entry name" value="Cation_efflux_CTD"/>
</dbReference>
<name>A0A3R8QWJ6_9MICO</name>
<dbReference type="InterPro" id="IPR050291">
    <property type="entry name" value="CDF_Transporter"/>
</dbReference>
<evidence type="ECO:0000256" key="2">
    <source>
        <dbReference type="ARBA" id="ARBA00008114"/>
    </source>
</evidence>
<keyword evidence="6 8" id="KW-0472">Membrane</keyword>
<dbReference type="InterPro" id="IPR002524">
    <property type="entry name" value="Cation_efflux"/>
</dbReference>
<dbReference type="GO" id="GO:0005886">
    <property type="term" value="C:plasma membrane"/>
    <property type="evidence" value="ECO:0007669"/>
    <property type="project" value="TreeGrafter"/>
</dbReference>
<feature type="transmembrane region" description="Helical" evidence="8">
    <location>
        <begin position="165"/>
        <end position="184"/>
    </location>
</feature>
<organism evidence="11 12">
    <name type="scientific">Brachybacterium paraconglomeratum</name>
    <dbReference type="NCBI Taxonomy" id="173362"/>
    <lineage>
        <taxon>Bacteria</taxon>
        <taxon>Bacillati</taxon>
        <taxon>Actinomycetota</taxon>
        <taxon>Actinomycetes</taxon>
        <taxon>Micrococcales</taxon>
        <taxon>Dermabacteraceae</taxon>
        <taxon>Brachybacterium</taxon>
    </lineage>
</organism>
<dbReference type="EMBL" id="QOCI01000001">
    <property type="protein sequence ID" value="RRR20367.1"/>
    <property type="molecule type" value="Genomic_DNA"/>
</dbReference>
<dbReference type="PANTHER" id="PTHR43840:SF15">
    <property type="entry name" value="MITOCHONDRIAL METAL TRANSPORTER 1-RELATED"/>
    <property type="match status" value="1"/>
</dbReference>
<dbReference type="Gene3D" id="1.20.1510.10">
    <property type="entry name" value="Cation efflux protein transmembrane domain"/>
    <property type="match status" value="1"/>
</dbReference>
<evidence type="ECO:0000259" key="9">
    <source>
        <dbReference type="Pfam" id="PF01545"/>
    </source>
</evidence>
<feature type="transmembrane region" description="Helical" evidence="8">
    <location>
        <begin position="20"/>
        <end position="42"/>
    </location>
</feature>
<dbReference type="InterPro" id="IPR027469">
    <property type="entry name" value="Cation_efflux_TMD_sf"/>
</dbReference>
<sequence length="332" mass="35580">MSSTETSSRPVRQKVDLTKFAWLSIAAAIVTITLKAGAWVMTGSVGLLSDAAESVVNLVAAVVALIALRVAFRPATERFLYGRARAEYFSAAVEGVMIFAAAGVILVTAVERFLNPRPLENVGWGLAISVIASLVNGGVALVLLRAGKQHDSITLRADGKHLMTDVVTSAGVLVGVALVVLTGWERLDALVAFAVGVNIIVTGIGLITESVSGLLDKALPDEEHEVITEILRRRTDGTVTFHGLQTREAGQEKYMNVHVLVPDDWTVKRGHDYIEGLEHELMGVMPTLHVLTHLEPISDPASYEDIPEAHVPIHGEDEAALRPPRDDADAQG</sequence>
<comment type="similarity">
    <text evidence="2">Belongs to the cation diffusion facilitator (CDF) transporter (TC 2.A.4) family.</text>
</comment>
<accession>A0A3R8QWJ6</accession>
<feature type="transmembrane region" description="Helical" evidence="8">
    <location>
        <begin position="54"/>
        <end position="72"/>
    </location>
</feature>
<dbReference type="PANTHER" id="PTHR43840">
    <property type="entry name" value="MITOCHONDRIAL METAL TRANSPORTER 1-RELATED"/>
    <property type="match status" value="1"/>
</dbReference>
<dbReference type="Gene3D" id="3.30.70.1350">
    <property type="entry name" value="Cation efflux protein, cytoplasmic domain"/>
    <property type="match status" value="1"/>
</dbReference>
<dbReference type="InterPro" id="IPR058533">
    <property type="entry name" value="Cation_efflux_TM"/>
</dbReference>
<dbReference type="GO" id="GO:0015086">
    <property type="term" value="F:cadmium ion transmembrane transporter activity"/>
    <property type="evidence" value="ECO:0007669"/>
    <property type="project" value="TreeGrafter"/>
</dbReference>
<feature type="domain" description="Cation efflux protein transmembrane" evidence="9">
    <location>
        <begin position="22"/>
        <end position="215"/>
    </location>
</feature>
<reference evidence="11 12" key="1">
    <citation type="submission" date="2018-07" db="EMBL/GenBank/DDBJ databases">
        <title>Brachybacteriurn paraconglorneratum KCTC 9916.</title>
        <authorList>
            <person name="Li Y."/>
        </authorList>
    </citation>
    <scope>NUCLEOTIDE SEQUENCE [LARGE SCALE GENOMIC DNA]</scope>
    <source>
        <strain evidence="11 12">KCTC 9916</strain>
    </source>
</reference>
<feature type="transmembrane region" description="Helical" evidence="8">
    <location>
        <begin position="88"/>
        <end position="110"/>
    </location>
</feature>
<dbReference type="NCBIfam" id="TIGR01297">
    <property type="entry name" value="CDF"/>
    <property type="match status" value="1"/>
</dbReference>
<dbReference type="GO" id="GO:0015341">
    <property type="term" value="F:zinc efflux antiporter activity"/>
    <property type="evidence" value="ECO:0007669"/>
    <property type="project" value="TreeGrafter"/>
</dbReference>
<dbReference type="Pfam" id="PF16916">
    <property type="entry name" value="ZT_dimer"/>
    <property type="match status" value="1"/>
</dbReference>
<protein>
    <submittedName>
        <fullName evidence="11">Cation-efflux pump</fullName>
    </submittedName>
</protein>
<keyword evidence="5 8" id="KW-1133">Transmembrane helix</keyword>
<dbReference type="AlphaFoldDB" id="A0A3R8QWJ6"/>
<dbReference type="SUPFAM" id="SSF161111">
    <property type="entry name" value="Cation efflux protein transmembrane domain-like"/>
    <property type="match status" value="1"/>
</dbReference>
<evidence type="ECO:0000259" key="10">
    <source>
        <dbReference type="Pfam" id="PF16916"/>
    </source>
</evidence>
<evidence type="ECO:0000256" key="3">
    <source>
        <dbReference type="ARBA" id="ARBA00022448"/>
    </source>
</evidence>
<dbReference type="RefSeq" id="WP_126984743.1">
    <property type="nucleotide sequence ID" value="NZ_ML133851.1"/>
</dbReference>
<evidence type="ECO:0000313" key="12">
    <source>
        <dbReference type="Proteomes" id="UP000274327"/>
    </source>
</evidence>
<dbReference type="GeneID" id="78119986"/>